<feature type="region of interest" description="Disordered" evidence="6">
    <location>
        <begin position="75"/>
        <end position="119"/>
    </location>
</feature>
<dbReference type="GO" id="GO:0005634">
    <property type="term" value="C:nucleus"/>
    <property type="evidence" value="ECO:0007669"/>
    <property type="project" value="UniProtKB-SubCell"/>
</dbReference>
<feature type="region of interest" description="Disordered" evidence="6">
    <location>
        <begin position="333"/>
        <end position="370"/>
    </location>
</feature>
<evidence type="ECO:0000256" key="1">
    <source>
        <dbReference type="ARBA" id="ARBA00004123"/>
    </source>
</evidence>
<keyword evidence="4" id="KW-0804">Transcription</keyword>
<proteinExistence type="predicted"/>
<dbReference type="PROSITE" id="PS50811">
    <property type="entry name" value="WRKY"/>
    <property type="match status" value="1"/>
</dbReference>
<feature type="compositionally biased region" description="Low complexity" evidence="6">
    <location>
        <begin position="99"/>
        <end position="119"/>
    </location>
</feature>
<dbReference type="SUPFAM" id="SSF118290">
    <property type="entry name" value="WRKY DNA-binding domain"/>
    <property type="match status" value="1"/>
</dbReference>
<dbReference type="Pfam" id="PF10533">
    <property type="entry name" value="Plant_zn_clust"/>
    <property type="match status" value="1"/>
</dbReference>
<dbReference type="SMART" id="SM00774">
    <property type="entry name" value="WRKY"/>
    <property type="match status" value="1"/>
</dbReference>
<dbReference type="Gene3D" id="2.20.25.80">
    <property type="entry name" value="WRKY domain"/>
    <property type="match status" value="1"/>
</dbReference>
<evidence type="ECO:0000256" key="4">
    <source>
        <dbReference type="ARBA" id="ARBA00023163"/>
    </source>
</evidence>
<evidence type="ECO:0000256" key="3">
    <source>
        <dbReference type="ARBA" id="ARBA00023125"/>
    </source>
</evidence>
<comment type="caution">
    <text evidence="8">The sequence shown here is derived from an EMBL/GenBank/DDBJ whole genome shotgun (WGS) entry which is preliminary data.</text>
</comment>
<dbReference type="InterPro" id="IPR003657">
    <property type="entry name" value="WRKY_dom"/>
</dbReference>
<dbReference type="EMBL" id="JABFUD020000007">
    <property type="protein sequence ID" value="KAI5077647.1"/>
    <property type="molecule type" value="Genomic_DNA"/>
</dbReference>
<comment type="subcellular location">
    <subcellularLocation>
        <location evidence="1">Nucleus</location>
    </subcellularLocation>
</comment>
<dbReference type="Pfam" id="PF03106">
    <property type="entry name" value="WRKY"/>
    <property type="match status" value="1"/>
</dbReference>
<keyword evidence="3" id="KW-0238">DNA-binding</keyword>
<dbReference type="GO" id="GO:0043565">
    <property type="term" value="F:sequence-specific DNA binding"/>
    <property type="evidence" value="ECO:0007669"/>
    <property type="project" value="InterPro"/>
</dbReference>
<feature type="region of interest" description="Disordered" evidence="6">
    <location>
        <begin position="138"/>
        <end position="181"/>
    </location>
</feature>
<dbReference type="Proteomes" id="UP000886520">
    <property type="component" value="Chromosome 7"/>
</dbReference>
<evidence type="ECO:0000256" key="5">
    <source>
        <dbReference type="ARBA" id="ARBA00023242"/>
    </source>
</evidence>
<gene>
    <name evidence="8" type="ORF">GOP47_0007471</name>
</gene>
<evidence type="ECO:0000313" key="9">
    <source>
        <dbReference type="Proteomes" id="UP000886520"/>
    </source>
</evidence>
<keyword evidence="9" id="KW-1185">Reference proteome</keyword>
<feature type="compositionally biased region" description="Polar residues" evidence="6">
    <location>
        <begin position="82"/>
        <end position="98"/>
    </location>
</feature>
<evidence type="ECO:0000313" key="8">
    <source>
        <dbReference type="EMBL" id="KAI5077647.1"/>
    </source>
</evidence>
<evidence type="ECO:0000256" key="2">
    <source>
        <dbReference type="ARBA" id="ARBA00023015"/>
    </source>
</evidence>
<protein>
    <recommendedName>
        <fullName evidence="7">WRKY domain-containing protein</fullName>
    </recommendedName>
</protein>
<sequence>MALETLDYRSFAKMERDVDVQEAASAGLEGMQRLILLLSQQHRPEIEECSSVADATITEFKKVVSLLGRSGHARFRKGPHSACTSKDNGFSDTLMESPTSCSSEGGTSDSDSGSGNTLFRPQPIAAIIPQIAKQLPSFSPSSLSSEAPNVSPNTAFSPVVASSSHQHVNSSSSQQHAETQTVGQVSNLMSNSSRFCTNPPQSIFGNGVPLHGLPAQTQPFLVTSHSKPHSGVLTTPALYRSDAPIFALSPHQFFFQPPNILPANGPSEKVAKPQSSPSFARVTQALAEAPAQKREASTTSCPPPLSTATTSFMSSLSLDGSVTNGKQHAFQPSFIHGGSNGRPPISMPKKKCSGKSEDGGGKCSSPGKCHCPKRRKSRNRTVTRVPAISLKMADIPVDDYSWRKYGQKPIKGSPHPRGYYKCSTVRNDGCTCKEALRSGFVHWVCQ</sequence>
<feature type="compositionally biased region" description="Low complexity" evidence="6">
    <location>
        <begin position="138"/>
        <end position="152"/>
    </location>
</feature>
<dbReference type="GO" id="GO:0003700">
    <property type="term" value="F:DNA-binding transcription factor activity"/>
    <property type="evidence" value="ECO:0007669"/>
    <property type="project" value="InterPro"/>
</dbReference>
<accession>A0A9D4ZKY7</accession>
<dbReference type="AlphaFoldDB" id="A0A9D4ZKY7"/>
<organism evidence="8 9">
    <name type="scientific">Adiantum capillus-veneris</name>
    <name type="common">Maidenhair fern</name>
    <dbReference type="NCBI Taxonomy" id="13818"/>
    <lineage>
        <taxon>Eukaryota</taxon>
        <taxon>Viridiplantae</taxon>
        <taxon>Streptophyta</taxon>
        <taxon>Embryophyta</taxon>
        <taxon>Tracheophyta</taxon>
        <taxon>Polypodiopsida</taxon>
        <taxon>Polypodiidae</taxon>
        <taxon>Polypodiales</taxon>
        <taxon>Pteridineae</taxon>
        <taxon>Pteridaceae</taxon>
        <taxon>Vittarioideae</taxon>
        <taxon>Adiantum</taxon>
    </lineage>
</organism>
<feature type="domain" description="WRKY" evidence="7">
    <location>
        <begin position="391"/>
        <end position="434"/>
    </location>
</feature>
<dbReference type="PANTHER" id="PTHR31282">
    <property type="entry name" value="WRKY TRANSCRIPTION FACTOR 21-RELATED"/>
    <property type="match status" value="1"/>
</dbReference>
<keyword evidence="5" id="KW-0539">Nucleus</keyword>
<name>A0A9D4ZKY7_ADICA</name>
<dbReference type="OrthoDB" id="777189at2759"/>
<dbReference type="InterPro" id="IPR044810">
    <property type="entry name" value="WRKY_plant"/>
</dbReference>
<keyword evidence="2" id="KW-0805">Transcription regulation</keyword>
<reference evidence="8" key="1">
    <citation type="submission" date="2021-01" db="EMBL/GenBank/DDBJ databases">
        <title>Adiantum capillus-veneris genome.</title>
        <authorList>
            <person name="Fang Y."/>
            <person name="Liao Q."/>
        </authorList>
    </citation>
    <scope>NUCLEOTIDE SEQUENCE</scope>
    <source>
        <strain evidence="8">H3</strain>
        <tissue evidence="8">Leaf</tissue>
    </source>
</reference>
<feature type="compositionally biased region" description="Low complexity" evidence="6">
    <location>
        <begin position="159"/>
        <end position="177"/>
    </location>
</feature>
<dbReference type="InterPro" id="IPR018872">
    <property type="entry name" value="Zn-cluster-dom"/>
</dbReference>
<dbReference type="InterPro" id="IPR036576">
    <property type="entry name" value="WRKY_dom_sf"/>
</dbReference>
<evidence type="ECO:0000256" key="6">
    <source>
        <dbReference type="SAM" id="MobiDB-lite"/>
    </source>
</evidence>
<evidence type="ECO:0000259" key="7">
    <source>
        <dbReference type="PROSITE" id="PS50811"/>
    </source>
</evidence>